<dbReference type="SUPFAM" id="SSF52777">
    <property type="entry name" value="CoA-dependent acyltransferases"/>
    <property type="match status" value="2"/>
</dbReference>
<comment type="caution">
    <text evidence="2">The sequence shown here is derived from an EMBL/GenBank/DDBJ whole genome shotgun (WGS) entry which is preliminary data.</text>
</comment>
<dbReference type="Pfam" id="PF00668">
    <property type="entry name" value="Condensation"/>
    <property type="match status" value="1"/>
</dbReference>
<keyword evidence="3" id="KW-1185">Reference proteome</keyword>
<dbReference type="EMBL" id="BNBD01000007">
    <property type="protein sequence ID" value="GHF52289.1"/>
    <property type="molecule type" value="Genomic_DNA"/>
</dbReference>
<dbReference type="AlphaFoldDB" id="A0A919B4F9"/>
<dbReference type="GO" id="GO:0008610">
    <property type="term" value="P:lipid biosynthetic process"/>
    <property type="evidence" value="ECO:0007669"/>
    <property type="project" value="UniProtKB-ARBA"/>
</dbReference>
<reference evidence="2" key="2">
    <citation type="submission" date="2020-09" db="EMBL/GenBank/DDBJ databases">
        <authorList>
            <person name="Sun Q."/>
            <person name="Ohkuma M."/>
        </authorList>
    </citation>
    <scope>NUCLEOTIDE SEQUENCE</scope>
    <source>
        <strain evidence="2">JCM 4059</strain>
    </source>
</reference>
<reference evidence="2" key="1">
    <citation type="journal article" date="2014" name="Int. J. Syst. Evol. Microbiol.">
        <title>Complete genome sequence of Corynebacterium casei LMG S-19264T (=DSM 44701T), isolated from a smear-ripened cheese.</title>
        <authorList>
            <consortium name="US DOE Joint Genome Institute (JGI-PGF)"/>
            <person name="Walter F."/>
            <person name="Albersmeier A."/>
            <person name="Kalinowski J."/>
            <person name="Ruckert C."/>
        </authorList>
    </citation>
    <scope>NUCLEOTIDE SEQUENCE</scope>
    <source>
        <strain evidence="2">JCM 4059</strain>
    </source>
</reference>
<accession>A0A919B4F9</accession>
<organism evidence="2 3">
    <name type="scientific">Streptomyces mashuensis</name>
    <dbReference type="NCBI Taxonomy" id="33904"/>
    <lineage>
        <taxon>Bacteria</taxon>
        <taxon>Bacillati</taxon>
        <taxon>Actinomycetota</taxon>
        <taxon>Actinomycetes</taxon>
        <taxon>Kitasatosporales</taxon>
        <taxon>Streptomycetaceae</taxon>
        <taxon>Streptomyces</taxon>
    </lineage>
</organism>
<gene>
    <name evidence="2" type="ORF">GCM10010218_37160</name>
</gene>
<dbReference type="InterPro" id="IPR001242">
    <property type="entry name" value="Condensation_dom"/>
</dbReference>
<sequence>MEFTDMPGLGVRPGLLTVWRPVPADPGSPRWAPDARPASYVQEGHITHRRTAAPAGPSWIGTAFDLPGALDPGALRAALAAWTDRHESLRSHLRPHGTGLRRATLPPGAVTFRAAEEGTYASGAALRRRMEAVFDQEADPAAWPSYLCATVSRPASTTLCLAFDHSTVDGYSLALAAYEVRRLYAAARHGIRARLADVGGHPDFAALERRAADRVGDGHRTVLKWREFLRATGGGTPGFPVPVGADGAAGLPQRNGAGRLLDAARTAAFEAACHRAGVSFCAGLLACLALAAGPVGEFAALMPFHTRHDARWTGSVGWYVGVAPLRFAVRAGDGFAPLAARALAALREARPMAEVPLARVAALLGVPVEPRFFVSYMDLRTVPGAPRWADWRATMLRSSHRHPDEVYLWVNRSPHGTYVSYRYPDTGRGRAAVPPYVDAFRSTLAGIGAGAGQAVAA</sequence>
<dbReference type="GO" id="GO:0003824">
    <property type="term" value="F:catalytic activity"/>
    <property type="evidence" value="ECO:0007669"/>
    <property type="project" value="InterPro"/>
</dbReference>
<dbReference type="RefSeq" id="WP_190130753.1">
    <property type="nucleotide sequence ID" value="NZ_BNBD01000007.1"/>
</dbReference>
<dbReference type="Gene3D" id="3.30.559.30">
    <property type="entry name" value="Nonribosomal peptide synthetase, condensation domain"/>
    <property type="match status" value="1"/>
</dbReference>
<dbReference type="Proteomes" id="UP000638313">
    <property type="component" value="Unassembled WGS sequence"/>
</dbReference>
<protein>
    <recommendedName>
        <fullName evidence="1">Condensation domain-containing protein</fullName>
    </recommendedName>
</protein>
<dbReference type="Gene3D" id="3.30.559.10">
    <property type="entry name" value="Chloramphenicol acetyltransferase-like domain"/>
    <property type="match status" value="1"/>
</dbReference>
<proteinExistence type="predicted"/>
<evidence type="ECO:0000313" key="2">
    <source>
        <dbReference type="EMBL" id="GHF52289.1"/>
    </source>
</evidence>
<dbReference type="InterPro" id="IPR023213">
    <property type="entry name" value="CAT-like_dom_sf"/>
</dbReference>
<name>A0A919B4F9_9ACTN</name>
<evidence type="ECO:0000259" key="1">
    <source>
        <dbReference type="Pfam" id="PF00668"/>
    </source>
</evidence>
<evidence type="ECO:0000313" key="3">
    <source>
        <dbReference type="Proteomes" id="UP000638313"/>
    </source>
</evidence>
<feature type="domain" description="Condensation" evidence="1">
    <location>
        <begin position="37"/>
        <end position="364"/>
    </location>
</feature>